<reference evidence="1" key="1">
    <citation type="submission" date="2020-10" db="EMBL/GenBank/DDBJ databases">
        <authorList>
            <person name="Gilroy R."/>
        </authorList>
    </citation>
    <scope>NUCLEOTIDE SEQUENCE</scope>
    <source>
        <strain evidence="1">2478</strain>
    </source>
</reference>
<organism evidence="1 2">
    <name type="scientific">Candidatus Cryptobacteroides excrementipullorum</name>
    <dbReference type="NCBI Taxonomy" id="2840761"/>
    <lineage>
        <taxon>Bacteria</taxon>
        <taxon>Pseudomonadati</taxon>
        <taxon>Bacteroidota</taxon>
        <taxon>Bacteroidia</taxon>
        <taxon>Bacteroidales</taxon>
        <taxon>Candidatus Cryptobacteroides</taxon>
    </lineage>
</organism>
<dbReference type="Proteomes" id="UP000823771">
    <property type="component" value="Unassembled WGS sequence"/>
</dbReference>
<name>A0A9D9NLE1_9BACT</name>
<accession>A0A9D9NLE1</accession>
<evidence type="ECO:0000313" key="1">
    <source>
        <dbReference type="EMBL" id="MBO8477782.1"/>
    </source>
</evidence>
<evidence type="ECO:0000313" key="2">
    <source>
        <dbReference type="Proteomes" id="UP000823771"/>
    </source>
</evidence>
<dbReference type="EMBL" id="JADILZ010000026">
    <property type="protein sequence ID" value="MBO8477782.1"/>
    <property type="molecule type" value="Genomic_DNA"/>
</dbReference>
<gene>
    <name evidence="1" type="ORF">IAB80_02635</name>
</gene>
<reference evidence="1" key="2">
    <citation type="journal article" date="2021" name="PeerJ">
        <title>Extensive microbial diversity within the chicken gut microbiome revealed by metagenomics and culture.</title>
        <authorList>
            <person name="Gilroy R."/>
            <person name="Ravi A."/>
            <person name="Getino M."/>
            <person name="Pursley I."/>
            <person name="Horton D.L."/>
            <person name="Alikhan N.F."/>
            <person name="Baker D."/>
            <person name="Gharbi K."/>
            <person name="Hall N."/>
            <person name="Watson M."/>
            <person name="Adriaenssens E.M."/>
            <person name="Foster-Nyarko E."/>
            <person name="Jarju S."/>
            <person name="Secka A."/>
            <person name="Antonio M."/>
            <person name="Oren A."/>
            <person name="Chaudhuri R.R."/>
            <person name="La Ragione R."/>
            <person name="Hildebrand F."/>
            <person name="Pallen M.J."/>
        </authorList>
    </citation>
    <scope>NUCLEOTIDE SEQUENCE</scope>
    <source>
        <strain evidence="1">2478</strain>
    </source>
</reference>
<protein>
    <submittedName>
        <fullName evidence="1">Uncharacterized protein</fullName>
    </submittedName>
</protein>
<dbReference type="AlphaFoldDB" id="A0A9D9NLE1"/>
<comment type="caution">
    <text evidence="1">The sequence shown here is derived from an EMBL/GenBank/DDBJ whole genome shotgun (WGS) entry which is preliminary data.</text>
</comment>
<proteinExistence type="predicted"/>
<sequence>MSFKTRHPKLFTVLTAILALILIKAVWTWCFCSRNGTFEGEKKDILERRAYLIERVVTTPDKLLEEMPSAIGPQFQGEWALYTCSMLSAALVNISNLYPETREESVEYIDSLINIVLSPEIRQYDMERWGEDPLESLEGDNSHISYLSHLAWMICGYKYIGGERKYDSLLHSLCRTMDRRILQSENLNLETYPGEYVYIPDMLVAIVALENYSRIYNGKYSSTVRRWLDMAKSEWLDEKTGLLPAFLSDAWLNPPVKGSYSALSCYYLTFIDEDFAREQYDRFKETFLKKFPVAGFKEYSNRGCLIGFDIDAGPLIFNLSPSGTAFGVGSVTYFNDSKIRRKLLKTAEIAGTTVSGKGKRHYLLADIALVGEAIMLAMRTNTQMQMYSL</sequence>